<dbReference type="Gene3D" id="3.30.465.10">
    <property type="match status" value="1"/>
</dbReference>
<dbReference type="InterPro" id="IPR016166">
    <property type="entry name" value="FAD-bd_PCMH"/>
</dbReference>
<dbReference type="PIRSF" id="PIRSF036557">
    <property type="entry name" value="XdhA_RC"/>
    <property type="match status" value="1"/>
</dbReference>
<dbReference type="SUPFAM" id="SSF56176">
    <property type="entry name" value="FAD-binding/transporter-associated domain-like"/>
    <property type="match status" value="1"/>
</dbReference>
<keyword evidence="5" id="KW-0408">Iron</keyword>
<dbReference type="NCBIfam" id="TIGR02963">
    <property type="entry name" value="xanthine_xdhA"/>
    <property type="match status" value="1"/>
</dbReference>
<keyword evidence="1" id="KW-0285">Flavoprotein</keyword>
<dbReference type="GO" id="GO:0051537">
    <property type="term" value="F:2 iron, 2 sulfur cluster binding"/>
    <property type="evidence" value="ECO:0007669"/>
    <property type="project" value="InterPro"/>
</dbReference>
<gene>
    <name evidence="8" type="primary">xdhA</name>
    <name evidence="8" type="ORF">DHV72_16005</name>
</gene>
<dbReference type="GO" id="GO:0071949">
    <property type="term" value="F:FAD binding"/>
    <property type="evidence" value="ECO:0007669"/>
    <property type="project" value="InterPro"/>
</dbReference>
<sequence>MIQFLLNQTLKIETALDPNTTVLNYLRRDLGRCGTKEGCASGDCGACTVVLAEPDGEQLRYRSVNACLTFVSALHGKQVITVEDLKQQGELHSVQQAMVDCHGSQCGFCTPGFVMSMFCLQKNSETYQREQAQHALAGNLCRCTGYRPILAAAQQACNTRTPDSFDRDQLQTRQRLQAIRAATLVAFAGKRCLLPQTLDELATLYQQHPQAKLLAGGTDLALEVTQRHQDLPLMIAIGQIDALKLVSWQGDRLIIGAGATLSDLSPLLASYHPAFGELLGRFASQQIRNQGTLGGNIANASPIGDGAPLLLALDAQLTLRCGSECRELPLKDFFLGYRQTALQPGEFIENIVLPARAPTDFRAWKVSKRLEDDISAVCGAFNLTIEQGVIRDARLAFGGMAATPKRALLSEQKLIGQPWQRATVEQAAKALAQDFTPLSDFRASSAYRLLVAQNLLRRYFIALTEPQMAIEVTAHES</sequence>
<dbReference type="InterPro" id="IPR036884">
    <property type="entry name" value="2Fe-2S-bd_dom_sf"/>
</dbReference>
<dbReference type="InterPro" id="IPR016169">
    <property type="entry name" value="FAD-bd_PCMH_sub2"/>
</dbReference>
<dbReference type="Pfam" id="PF00111">
    <property type="entry name" value="Fer2"/>
    <property type="match status" value="1"/>
</dbReference>
<evidence type="ECO:0000256" key="3">
    <source>
        <dbReference type="ARBA" id="ARBA00022827"/>
    </source>
</evidence>
<evidence type="ECO:0000313" key="8">
    <source>
        <dbReference type="EMBL" id="HCK01501.1"/>
    </source>
</evidence>
<dbReference type="InterPro" id="IPR005107">
    <property type="entry name" value="CO_DH_flav_C"/>
</dbReference>
<name>A0A9C7V7D7_9GAMM</name>
<dbReference type="Pfam" id="PF00941">
    <property type="entry name" value="FAD_binding_5"/>
    <property type="match status" value="1"/>
</dbReference>
<dbReference type="InterPro" id="IPR036010">
    <property type="entry name" value="2Fe-2S_ferredoxin-like_sf"/>
</dbReference>
<dbReference type="Gene3D" id="3.30.390.50">
    <property type="entry name" value="CO dehydrogenase flavoprotein, C-terminal domain"/>
    <property type="match status" value="1"/>
</dbReference>
<dbReference type="Gene3D" id="3.10.20.30">
    <property type="match status" value="1"/>
</dbReference>
<dbReference type="InterPro" id="IPR001041">
    <property type="entry name" value="2Fe-2S_ferredoxin-type"/>
</dbReference>
<evidence type="ECO:0000256" key="5">
    <source>
        <dbReference type="ARBA" id="ARBA00023004"/>
    </source>
</evidence>
<dbReference type="SMART" id="SM01092">
    <property type="entry name" value="CO_deh_flav_C"/>
    <property type="match status" value="1"/>
</dbReference>
<comment type="caution">
    <text evidence="8">The sequence shown here is derived from an EMBL/GenBank/DDBJ whole genome shotgun (WGS) entry which is preliminary data.</text>
</comment>
<dbReference type="InterPro" id="IPR036318">
    <property type="entry name" value="FAD-bd_PCMH-like_sf"/>
</dbReference>
<dbReference type="Pfam" id="PF01799">
    <property type="entry name" value="Fer2_2"/>
    <property type="match status" value="1"/>
</dbReference>
<dbReference type="PROSITE" id="PS51387">
    <property type="entry name" value="FAD_PCMH"/>
    <property type="match status" value="1"/>
</dbReference>
<dbReference type="Gene3D" id="3.30.43.10">
    <property type="entry name" value="Uridine Diphospho-n-acetylenolpyruvylglucosamine Reductase, domain 2"/>
    <property type="match status" value="1"/>
</dbReference>
<dbReference type="InterPro" id="IPR012675">
    <property type="entry name" value="Beta-grasp_dom_sf"/>
</dbReference>
<dbReference type="InterPro" id="IPR014307">
    <property type="entry name" value="Xanthine_DH_ssu"/>
</dbReference>
<keyword evidence="3" id="KW-0274">FAD</keyword>
<dbReference type="InterPro" id="IPR036683">
    <property type="entry name" value="CO_DH_flav_C_dom_sf"/>
</dbReference>
<dbReference type="GO" id="GO:0004854">
    <property type="term" value="F:xanthine dehydrogenase activity"/>
    <property type="evidence" value="ECO:0007669"/>
    <property type="project" value="InterPro"/>
</dbReference>
<dbReference type="Proteomes" id="UP000262210">
    <property type="component" value="Unassembled WGS sequence"/>
</dbReference>
<dbReference type="InterPro" id="IPR016208">
    <property type="entry name" value="Ald_Oxase/xanthine_DH-like"/>
</dbReference>
<keyword evidence="2" id="KW-0479">Metal-binding</keyword>
<dbReference type="SUPFAM" id="SSF54292">
    <property type="entry name" value="2Fe-2S ferredoxin-like"/>
    <property type="match status" value="1"/>
</dbReference>
<dbReference type="Gene3D" id="1.10.150.120">
    <property type="entry name" value="[2Fe-2S]-binding domain"/>
    <property type="match status" value="1"/>
</dbReference>
<dbReference type="SUPFAM" id="SSF55447">
    <property type="entry name" value="CO dehydrogenase flavoprotein C-terminal domain-like"/>
    <property type="match status" value="1"/>
</dbReference>
<dbReference type="PROSITE" id="PS51085">
    <property type="entry name" value="2FE2S_FER_2"/>
    <property type="match status" value="1"/>
</dbReference>
<evidence type="ECO:0000313" key="9">
    <source>
        <dbReference type="Proteomes" id="UP000262210"/>
    </source>
</evidence>
<evidence type="ECO:0000256" key="1">
    <source>
        <dbReference type="ARBA" id="ARBA00022630"/>
    </source>
</evidence>
<feature type="domain" description="FAD-binding PCMH-type" evidence="7">
    <location>
        <begin position="185"/>
        <end position="358"/>
    </location>
</feature>
<dbReference type="InterPro" id="IPR016167">
    <property type="entry name" value="FAD-bd_PCMH_sub1"/>
</dbReference>
<dbReference type="GO" id="GO:0005506">
    <property type="term" value="F:iron ion binding"/>
    <property type="evidence" value="ECO:0007669"/>
    <property type="project" value="InterPro"/>
</dbReference>
<dbReference type="CDD" id="cd00207">
    <property type="entry name" value="fer2"/>
    <property type="match status" value="1"/>
</dbReference>
<keyword evidence="4" id="KW-0560">Oxidoreductase</keyword>
<dbReference type="InterPro" id="IPR002346">
    <property type="entry name" value="Mopterin_DH_FAD-bd"/>
</dbReference>
<dbReference type="InterPro" id="IPR006058">
    <property type="entry name" value="2Fe2S_fd_BS"/>
</dbReference>
<evidence type="ECO:0000256" key="4">
    <source>
        <dbReference type="ARBA" id="ARBA00023002"/>
    </source>
</evidence>
<dbReference type="InterPro" id="IPR012175">
    <property type="entry name" value="Xanth_DH_ssu_bac"/>
</dbReference>
<accession>A0A9C7V7D7</accession>
<dbReference type="Pfam" id="PF03450">
    <property type="entry name" value="CO_deh_flav_C"/>
    <property type="match status" value="1"/>
</dbReference>
<evidence type="ECO:0000256" key="2">
    <source>
        <dbReference type="ARBA" id="ARBA00022723"/>
    </source>
</evidence>
<dbReference type="RefSeq" id="WP_278431504.1">
    <property type="nucleotide sequence ID" value="NZ_DPSM01000022.1"/>
</dbReference>
<evidence type="ECO:0000259" key="6">
    <source>
        <dbReference type="PROSITE" id="PS51085"/>
    </source>
</evidence>
<dbReference type="SUPFAM" id="SSF47741">
    <property type="entry name" value="CO dehydrogenase ISP C-domain like"/>
    <property type="match status" value="1"/>
</dbReference>
<dbReference type="PANTHER" id="PTHR45444:SF3">
    <property type="entry name" value="XANTHINE DEHYDROGENASE"/>
    <property type="match status" value="1"/>
</dbReference>
<dbReference type="PROSITE" id="PS00197">
    <property type="entry name" value="2FE2S_FER_1"/>
    <property type="match status" value="1"/>
</dbReference>
<dbReference type="PANTHER" id="PTHR45444">
    <property type="entry name" value="XANTHINE DEHYDROGENASE"/>
    <property type="match status" value="1"/>
</dbReference>
<organism evidence="8 9">
    <name type="scientific">Serratia grimesii</name>
    <dbReference type="NCBI Taxonomy" id="82995"/>
    <lineage>
        <taxon>Bacteria</taxon>
        <taxon>Pseudomonadati</taxon>
        <taxon>Pseudomonadota</taxon>
        <taxon>Gammaproteobacteria</taxon>
        <taxon>Enterobacterales</taxon>
        <taxon>Yersiniaceae</taxon>
        <taxon>Serratia</taxon>
    </lineage>
</organism>
<evidence type="ECO:0000259" key="7">
    <source>
        <dbReference type="PROSITE" id="PS51387"/>
    </source>
</evidence>
<reference evidence="8 9" key="1">
    <citation type="journal article" date="2018" name="Nat. Biotechnol.">
        <title>A standardized bacterial taxonomy based on genome phylogeny substantially revises the tree of life.</title>
        <authorList>
            <person name="Parks D.H."/>
            <person name="Chuvochina M."/>
            <person name="Waite D.W."/>
            <person name="Rinke C."/>
            <person name="Skarshewski A."/>
            <person name="Chaumeil P.A."/>
            <person name="Hugenholtz P."/>
        </authorList>
    </citation>
    <scope>NUCLEOTIDE SEQUENCE [LARGE SCALE GENOMIC DNA]</scope>
    <source>
        <strain evidence="8">UBA11264</strain>
    </source>
</reference>
<protein>
    <submittedName>
        <fullName evidence="8">Xanthine dehydrogenase small subunit</fullName>
    </submittedName>
</protein>
<feature type="domain" description="2Fe-2S ferredoxin-type" evidence="6">
    <location>
        <begin position="1"/>
        <end position="85"/>
    </location>
</feature>
<dbReference type="AlphaFoldDB" id="A0A9C7V7D7"/>
<dbReference type="EMBL" id="DPSM01000022">
    <property type="protein sequence ID" value="HCK01501.1"/>
    <property type="molecule type" value="Genomic_DNA"/>
</dbReference>
<dbReference type="InterPro" id="IPR002888">
    <property type="entry name" value="2Fe-2S-bd"/>
</dbReference>
<proteinExistence type="predicted"/>